<dbReference type="Proteomes" id="UP001296706">
    <property type="component" value="Unassembled WGS sequence"/>
</dbReference>
<sequence>MGENRAAKVYRLLRAILYTAVDDGMIKRNPCRIKGADREREAARPVATVLQVYALADAVPARFRTLVLLGAFTSLRWGELVNLRRVDIDLVNGIVEVTRTLSERDDGTLADGHTKSDAGVRTVAVPTLVLPDLMGHVAEHVEEDPAAFVFLGELGGRLRRSNFRRATRWSSTVQAVGLPANFHFHDLRHTGNQLAAEAGATTRELMRRMGHSTVRAAMRYQHSTDRRDREIAAEMGRRAGAAKEDSS</sequence>
<feature type="domain" description="Tyr recombinase" evidence="2">
    <location>
        <begin position="42"/>
        <end position="233"/>
    </location>
</feature>
<dbReference type="SUPFAM" id="SSF56349">
    <property type="entry name" value="DNA breaking-rejoining enzymes"/>
    <property type="match status" value="1"/>
</dbReference>
<protein>
    <submittedName>
        <fullName evidence="3">Site-specific integrase</fullName>
    </submittedName>
</protein>
<keyword evidence="1" id="KW-0233">DNA recombination</keyword>
<name>A0ABX1RAQ8_9PSEU</name>
<evidence type="ECO:0000313" key="3">
    <source>
        <dbReference type="EMBL" id="NMH77491.1"/>
    </source>
</evidence>
<dbReference type="Gene3D" id="1.10.443.10">
    <property type="entry name" value="Intergrase catalytic core"/>
    <property type="match status" value="1"/>
</dbReference>
<dbReference type="InterPro" id="IPR013762">
    <property type="entry name" value="Integrase-like_cat_sf"/>
</dbReference>
<evidence type="ECO:0000313" key="4">
    <source>
        <dbReference type="Proteomes" id="UP001296706"/>
    </source>
</evidence>
<dbReference type="InterPro" id="IPR002104">
    <property type="entry name" value="Integrase_catalytic"/>
</dbReference>
<reference evidence="3 4" key="1">
    <citation type="submission" date="2020-04" db="EMBL/GenBank/DDBJ databases">
        <authorList>
            <person name="Klaysubun C."/>
            <person name="Duangmal K."/>
            <person name="Lipun K."/>
        </authorList>
    </citation>
    <scope>NUCLEOTIDE SEQUENCE [LARGE SCALE GENOMIC DNA]</scope>
    <source>
        <strain evidence="3 4">JCM 11839</strain>
    </source>
</reference>
<dbReference type="CDD" id="cd01189">
    <property type="entry name" value="INT_ICEBs1_C_like"/>
    <property type="match status" value="1"/>
</dbReference>
<gene>
    <name evidence="3" type="ORF">HF577_10395</name>
</gene>
<proteinExistence type="predicted"/>
<evidence type="ECO:0000259" key="2">
    <source>
        <dbReference type="PROSITE" id="PS51898"/>
    </source>
</evidence>
<dbReference type="InterPro" id="IPR011010">
    <property type="entry name" value="DNA_brk_join_enz"/>
</dbReference>
<keyword evidence="4" id="KW-1185">Reference proteome</keyword>
<dbReference type="PROSITE" id="PS51898">
    <property type="entry name" value="TYR_RECOMBINASE"/>
    <property type="match status" value="1"/>
</dbReference>
<dbReference type="RefSeq" id="WP_169395569.1">
    <property type="nucleotide sequence ID" value="NZ_BAAAJH010000001.1"/>
</dbReference>
<dbReference type="PANTHER" id="PTHR30349">
    <property type="entry name" value="PHAGE INTEGRASE-RELATED"/>
    <property type="match status" value="1"/>
</dbReference>
<dbReference type="PANTHER" id="PTHR30349:SF64">
    <property type="entry name" value="PROPHAGE INTEGRASE INTD-RELATED"/>
    <property type="match status" value="1"/>
</dbReference>
<comment type="caution">
    <text evidence="3">The sequence shown here is derived from an EMBL/GenBank/DDBJ whole genome shotgun (WGS) entry which is preliminary data.</text>
</comment>
<dbReference type="InterPro" id="IPR050090">
    <property type="entry name" value="Tyrosine_recombinase_XerCD"/>
</dbReference>
<organism evidence="3 4">
    <name type="scientific">Pseudonocardia xinjiangensis</name>
    <dbReference type="NCBI Taxonomy" id="75289"/>
    <lineage>
        <taxon>Bacteria</taxon>
        <taxon>Bacillati</taxon>
        <taxon>Actinomycetota</taxon>
        <taxon>Actinomycetes</taxon>
        <taxon>Pseudonocardiales</taxon>
        <taxon>Pseudonocardiaceae</taxon>
        <taxon>Pseudonocardia</taxon>
    </lineage>
</organism>
<evidence type="ECO:0000256" key="1">
    <source>
        <dbReference type="ARBA" id="ARBA00023172"/>
    </source>
</evidence>
<dbReference type="Pfam" id="PF00589">
    <property type="entry name" value="Phage_integrase"/>
    <property type="match status" value="1"/>
</dbReference>
<accession>A0ABX1RAQ8</accession>
<dbReference type="EMBL" id="JAAXKY010000025">
    <property type="protein sequence ID" value="NMH77491.1"/>
    <property type="molecule type" value="Genomic_DNA"/>
</dbReference>